<gene>
    <name evidence="2" type="ORF">CWI84_01950</name>
</gene>
<dbReference type="AlphaFoldDB" id="A0A432ZUH1"/>
<proteinExistence type="predicted"/>
<keyword evidence="3" id="KW-1185">Reference proteome</keyword>
<organism evidence="2 3">
    <name type="scientific">Idiomarina tyrosinivorans</name>
    <dbReference type="NCBI Taxonomy" id="1445662"/>
    <lineage>
        <taxon>Bacteria</taxon>
        <taxon>Pseudomonadati</taxon>
        <taxon>Pseudomonadota</taxon>
        <taxon>Gammaproteobacteria</taxon>
        <taxon>Alteromonadales</taxon>
        <taxon>Idiomarinaceae</taxon>
        <taxon>Idiomarina</taxon>
    </lineage>
</organism>
<reference evidence="2 3" key="1">
    <citation type="journal article" date="2011" name="Front. Microbiol.">
        <title>Genomic signatures of strain selection and enhancement in Bacillus atrophaeus var. globigii, a historical biowarfare simulant.</title>
        <authorList>
            <person name="Gibbons H.S."/>
            <person name="Broomall S.M."/>
            <person name="McNew L.A."/>
            <person name="Daligault H."/>
            <person name="Chapman C."/>
            <person name="Bruce D."/>
            <person name="Karavis M."/>
            <person name="Krepps M."/>
            <person name="McGregor P.A."/>
            <person name="Hong C."/>
            <person name="Park K.H."/>
            <person name="Akmal A."/>
            <person name="Feldman A."/>
            <person name="Lin J.S."/>
            <person name="Chang W.E."/>
            <person name="Higgs B.W."/>
            <person name="Demirev P."/>
            <person name="Lindquist J."/>
            <person name="Liem A."/>
            <person name="Fochler E."/>
            <person name="Read T.D."/>
            <person name="Tapia R."/>
            <person name="Johnson S."/>
            <person name="Bishop-Lilly K.A."/>
            <person name="Detter C."/>
            <person name="Han C."/>
            <person name="Sozhamannan S."/>
            <person name="Rosenzweig C.N."/>
            <person name="Skowronski E.W."/>
        </authorList>
    </citation>
    <scope>NUCLEOTIDE SEQUENCE [LARGE SCALE GENOMIC DNA]</scope>
    <source>
        <strain evidence="2 3">CC-PW-9</strain>
    </source>
</reference>
<name>A0A432ZUH1_9GAMM</name>
<feature type="transmembrane region" description="Helical" evidence="1">
    <location>
        <begin position="35"/>
        <end position="54"/>
    </location>
</feature>
<protein>
    <submittedName>
        <fullName evidence="2">Uncharacterized protein</fullName>
    </submittedName>
</protein>
<evidence type="ECO:0000313" key="3">
    <source>
        <dbReference type="Proteomes" id="UP000287996"/>
    </source>
</evidence>
<keyword evidence="1" id="KW-1133">Transmembrane helix</keyword>
<keyword evidence="1" id="KW-0812">Transmembrane</keyword>
<feature type="transmembrane region" description="Helical" evidence="1">
    <location>
        <begin position="96"/>
        <end position="121"/>
    </location>
</feature>
<dbReference type="Proteomes" id="UP000287996">
    <property type="component" value="Unassembled WGS sequence"/>
</dbReference>
<dbReference type="EMBL" id="PIQH01000001">
    <property type="protein sequence ID" value="RUO81543.1"/>
    <property type="molecule type" value="Genomic_DNA"/>
</dbReference>
<dbReference type="RefSeq" id="WP_126840884.1">
    <property type="nucleotide sequence ID" value="NZ_PIQH01000001.1"/>
</dbReference>
<dbReference type="OrthoDB" id="5879455at2"/>
<accession>A0A432ZUH1</accession>
<comment type="caution">
    <text evidence="2">The sequence shown here is derived from an EMBL/GenBank/DDBJ whole genome shotgun (WGS) entry which is preliminary data.</text>
</comment>
<evidence type="ECO:0000313" key="2">
    <source>
        <dbReference type="EMBL" id="RUO81543.1"/>
    </source>
</evidence>
<feature type="transmembrane region" description="Helical" evidence="1">
    <location>
        <begin position="12"/>
        <end position="29"/>
    </location>
</feature>
<sequence length="141" mass="16184">MGYFGFFLRLTWSYFALISAWLMAITLISKSFGDWNFPLYCFIPTAMWSFHSYAKKNRRLIVGKEKRILVGLGTLSFAIILSLLLGLYAISSDESILKAFIIVPIYGVIISVVLVFLSYLVNKKLRKTQPHWLPTPESNEH</sequence>
<feature type="transmembrane region" description="Helical" evidence="1">
    <location>
        <begin position="66"/>
        <end position="90"/>
    </location>
</feature>
<keyword evidence="1" id="KW-0472">Membrane</keyword>
<evidence type="ECO:0000256" key="1">
    <source>
        <dbReference type="SAM" id="Phobius"/>
    </source>
</evidence>